<dbReference type="PANTHER" id="PTHR11842:SF11">
    <property type="entry name" value="MITOTIC SPINDLE ASSEMBLY CHECKPOINT PROTEIN MAD2A"/>
    <property type="match status" value="1"/>
</dbReference>
<dbReference type="InterPro" id="IPR045091">
    <property type="entry name" value="Mad2-like"/>
</dbReference>
<dbReference type="GO" id="GO:0051301">
    <property type="term" value="P:cell division"/>
    <property type="evidence" value="ECO:0007669"/>
    <property type="project" value="UniProtKB-KW"/>
</dbReference>
<proteinExistence type="inferred from homology"/>
<sequence length="201" mass="22970">MTQTLQAITFKGSVAIITEFLGFAIYSILYQRGVYPEEDFKRVTKYGVPLMISTDKDLNGYLAEILQQIATWIATDKVRKLVLTVANADDNMVVERWVFDIIVESINDKNSNKKSEEEIRREIQAVIRQITASVAYLPLLQKYCVFDLLVYTELDTELPSGTWEISDPRLIPNSSEVKLRSFSTSFHRLNASVTYREDGLS</sequence>
<dbReference type="RefSeq" id="XP_028883717.1">
    <property type="nucleotide sequence ID" value="XM_029024894.1"/>
</dbReference>
<feature type="domain" description="HORMA" evidence="7">
    <location>
        <begin position="11"/>
        <end position="193"/>
    </location>
</feature>
<dbReference type="PANTHER" id="PTHR11842">
    <property type="entry name" value="MITOTIC SPINDLE ASSEMBLY CHECKPOINT PROTEIN MAD2"/>
    <property type="match status" value="1"/>
</dbReference>
<dbReference type="Pfam" id="PF02301">
    <property type="entry name" value="HORMA"/>
    <property type="match status" value="1"/>
</dbReference>
<evidence type="ECO:0000256" key="1">
    <source>
        <dbReference type="ARBA" id="ARBA00004123"/>
    </source>
</evidence>
<dbReference type="SUPFAM" id="SSF56019">
    <property type="entry name" value="The spindle assembly checkpoint protein mad2"/>
    <property type="match status" value="1"/>
</dbReference>
<dbReference type="InterPro" id="IPR003511">
    <property type="entry name" value="HORMA_dom"/>
</dbReference>
<dbReference type="GeneID" id="39984674"/>
<dbReference type="GO" id="GO:0000776">
    <property type="term" value="C:kinetochore"/>
    <property type="evidence" value="ECO:0007669"/>
    <property type="project" value="TreeGrafter"/>
</dbReference>
<dbReference type="GO" id="GO:0005654">
    <property type="term" value="C:nucleoplasm"/>
    <property type="evidence" value="ECO:0007669"/>
    <property type="project" value="TreeGrafter"/>
</dbReference>
<keyword evidence="9" id="KW-1185">Reference proteome</keyword>
<dbReference type="GO" id="GO:0005737">
    <property type="term" value="C:cytoplasm"/>
    <property type="evidence" value="ECO:0007669"/>
    <property type="project" value="TreeGrafter"/>
</dbReference>
<organism evidence="8 9">
    <name type="scientific">Trypanosoma theileri</name>
    <dbReference type="NCBI Taxonomy" id="67003"/>
    <lineage>
        <taxon>Eukaryota</taxon>
        <taxon>Discoba</taxon>
        <taxon>Euglenozoa</taxon>
        <taxon>Kinetoplastea</taxon>
        <taxon>Metakinetoplastina</taxon>
        <taxon>Trypanosomatida</taxon>
        <taxon>Trypanosomatidae</taxon>
        <taxon>Trypanosoma</taxon>
    </lineage>
</organism>
<dbReference type="OrthoDB" id="1806at2759"/>
<evidence type="ECO:0000256" key="6">
    <source>
        <dbReference type="ARBA" id="ARBA00023306"/>
    </source>
</evidence>
<dbReference type="Proteomes" id="UP000192257">
    <property type="component" value="Unassembled WGS sequence"/>
</dbReference>
<reference evidence="8 9" key="1">
    <citation type="submission" date="2017-03" db="EMBL/GenBank/DDBJ databases">
        <title>An alternative strategy for trypanosome survival in the mammalian bloodstream revealed through genome and transcriptome analysis of the ubiquitous bovine parasite Trypanosoma (Megatrypanum) theileri.</title>
        <authorList>
            <person name="Kelly S."/>
            <person name="Ivens A."/>
            <person name="Mott A."/>
            <person name="O'Neill E."/>
            <person name="Emms D."/>
            <person name="Macleod O."/>
            <person name="Voorheis P."/>
            <person name="Matthews J."/>
            <person name="Matthews K."/>
            <person name="Carrington M."/>
        </authorList>
    </citation>
    <scope>NUCLEOTIDE SEQUENCE [LARGE SCALE GENOMIC DNA]</scope>
    <source>
        <strain evidence="8">Edinburgh</strain>
    </source>
</reference>
<dbReference type="GO" id="GO:0007094">
    <property type="term" value="P:mitotic spindle assembly checkpoint signaling"/>
    <property type="evidence" value="ECO:0007669"/>
    <property type="project" value="TreeGrafter"/>
</dbReference>
<comment type="caution">
    <text evidence="8">The sequence shown here is derived from an EMBL/GenBank/DDBJ whole genome shotgun (WGS) entry which is preliminary data.</text>
</comment>
<keyword evidence="5" id="KW-0539">Nucleus</keyword>
<keyword evidence="4" id="KW-0498">Mitosis</keyword>
<dbReference type="VEuPathDB" id="TriTrypDB:TM35_000111850"/>
<keyword evidence="3" id="KW-0132">Cell division</keyword>
<protein>
    <submittedName>
        <fullName evidence="8">Rev7</fullName>
    </submittedName>
</protein>
<dbReference type="InterPro" id="IPR036570">
    <property type="entry name" value="HORMA_dom_sf"/>
</dbReference>
<evidence type="ECO:0000259" key="7">
    <source>
        <dbReference type="PROSITE" id="PS50815"/>
    </source>
</evidence>
<dbReference type="PROSITE" id="PS50815">
    <property type="entry name" value="HORMA"/>
    <property type="match status" value="1"/>
</dbReference>
<gene>
    <name evidence="8" type="ORF">TM35_000111850</name>
</gene>
<comment type="similarity">
    <text evidence="2">Belongs to the MAD2 family.</text>
</comment>
<dbReference type="Gene3D" id="3.30.900.10">
    <property type="entry name" value="HORMA domain"/>
    <property type="match status" value="1"/>
</dbReference>
<evidence type="ECO:0000256" key="4">
    <source>
        <dbReference type="ARBA" id="ARBA00022776"/>
    </source>
</evidence>
<dbReference type="EMBL" id="NBCO01000011">
    <property type="protein sequence ID" value="ORC89651.1"/>
    <property type="molecule type" value="Genomic_DNA"/>
</dbReference>
<dbReference type="STRING" id="67003.A0A1X0NYH2"/>
<name>A0A1X0NYH2_9TRYP</name>
<evidence type="ECO:0000313" key="8">
    <source>
        <dbReference type="EMBL" id="ORC89651.1"/>
    </source>
</evidence>
<evidence type="ECO:0000256" key="5">
    <source>
        <dbReference type="ARBA" id="ARBA00023242"/>
    </source>
</evidence>
<keyword evidence="6" id="KW-0131">Cell cycle</keyword>
<evidence type="ECO:0000256" key="2">
    <source>
        <dbReference type="ARBA" id="ARBA00010348"/>
    </source>
</evidence>
<evidence type="ECO:0000256" key="3">
    <source>
        <dbReference type="ARBA" id="ARBA00022618"/>
    </source>
</evidence>
<comment type="subcellular location">
    <subcellularLocation>
        <location evidence="1">Nucleus</location>
    </subcellularLocation>
</comment>
<evidence type="ECO:0000313" key="9">
    <source>
        <dbReference type="Proteomes" id="UP000192257"/>
    </source>
</evidence>
<dbReference type="AlphaFoldDB" id="A0A1X0NYH2"/>
<accession>A0A1X0NYH2</accession>